<dbReference type="InterPro" id="IPR027417">
    <property type="entry name" value="P-loop_NTPase"/>
</dbReference>
<dbReference type="CDD" id="cd00154">
    <property type="entry name" value="Rab"/>
    <property type="match status" value="1"/>
</dbReference>
<evidence type="ECO:0000256" key="1">
    <source>
        <dbReference type="ARBA" id="ARBA00022741"/>
    </source>
</evidence>
<reference evidence="2 3" key="2">
    <citation type="submission" date="2016-05" db="EMBL/GenBank/DDBJ databases">
        <title>Lineage-specific infection strategies underlie the spectrum of fungal disease in amphibians.</title>
        <authorList>
            <person name="Cuomo C.A."/>
            <person name="Farrer R.A."/>
            <person name="James T."/>
            <person name="Longcore J."/>
            <person name="Birren B."/>
        </authorList>
    </citation>
    <scope>NUCLEOTIDE SEQUENCE [LARGE SCALE GENOMIC DNA]</scope>
    <source>
        <strain evidence="2 3">JEL423</strain>
    </source>
</reference>
<dbReference type="NCBIfam" id="TIGR00231">
    <property type="entry name" value="small_GTP"/>
    <property type="match status" value="1"/>
</dbReference>
<dbReference type="SMART" id="SM00173">
    <property type="entry name" value="RAS"/>
    <property type="match status" value="1"/>
</dbReference>
<dbReference type="SMART" id="SM00175">
    <property type="entry name" value="RAB"/>
    <property type="match status" value="1"/>
</dbReference>
<dbReference type="EMBL" id="DS022309">
    <property type="protein sequence ID" value="OAJ43070.1"/>
    <property type="molecule type" value="Genomic_DNA"/>
</dbReference>
<evidence type="ECO:0000313" key="3">
    <source>
        <dbReference type="Proteomes" id="UP000077115"/>
    </source>
</evidence>
<dbReference type="SUPFAM" id="SSF52540">
    <property type="entry name" value="P-loop containing nucleoside triphosphate hydrolases"/>
    <property type="match status" value="1"/>
</dbReference>
<dbReference type="STRING" id="403673.A0A177WUG8"/>
<reference evidence="2 3" key="1">
    <citation type="submission" date="2006-10" db="EMBL/GenBank/DDBJ databases">
        <title>The Genome Sequence of Batrachochytrium dendrobatidis JEL423.</title>
        <authorList>
            <consortium name="The Broad Institute Genome Sequencing Platform"/>
            <person name="Birren B."/>
            <person name="Lander E."/>
            <person name="Galagan J."/>
            <person name="Cuomo C."/>
            <person name="Devon K."/>
            <person name="Jaffe D."/>
            <person name="Butler J."/>
            <person name="Alvarez P."/>
            <person name="Gnerre S."/>
            <person name="Grabherr M."/>
            <person name="Kleber M."/>
            <person name="Mauceli E."/>
            <person name="Brockman W."/>
            <person name="Young S."/>
            <person name="LaButti K."/>
            <person name="Sykes S."/>
            <person name="DeCaprio D."/>
            <person name="Crawford M."/>
            <person name="Koehrsen M."/>
            <person name="Engels R."/>
            <person name="Montgomery P."/>
            <person name="Pearson M."/>
            <person name="Howarth C."/>
            <person name="Larson L."/>
            <person name="White J."/>
            <person name="O'Leary S."/>
            <person name="Kodira C."/>
            <person name="Zeng Q."/>
            <person name="Yandava C."/>
            <person name="Alvarado L."/>
            <person name="Longcore J."/>
            <person name="James T."/>
        </authorList>
    </citation>
    <scope>NUCLEOTIDE SEQUENCE [LARGE SCALE GENOMIC DNA]</scope>
    <source>
        <strain evidence="2 3">JEL423</strain>
    </source>
</reference>
<dbReference type="AlphaFoldDB" id="A0A177WUG8"/>
<sequence>MYIHPSKKYSLQIWCCGGHERYRTLLDQFYSDINAALLCFDMQSQNSFQEIEFWYNELKRAAPDAQIILVGTKVDDSEATAVKIPDAMFTAKDWSVDFKAVSSKSGENIEDLFDQVMSKLG</sequence>
<dbReference type="SMART" id="SM00174">
    <property type="entry name" value="RHO"/>
    <property type="match status" value="1"/>
</dbReference>
<dbReference type="PRINTS" id="PR00449">
    <property type="entry name" value="RASTRNSFRMNG"/>
</dbReference>
<dbReference type="VEuPathDB" id="FungiDB:BDEG_26455"/>
<dbReference type="InterPro" id="IPR001806">
    <property type="entry name" value="Small_GTPase"/>
</dbReference>
<dbReference type="GO" id="GO:0005525">
    <property type="term" value="F:GTP binding"/>
    <property type="evidence" value="ECO:0007669"/>
    <property type="project" value="InterPro"/>
</dbReference>
<dbReference type="PROSITE" id="PS51419">
    <property type="entry name" value="RAB"/>
    <property type="match status" value="1"/>
</dbReference>
<evidence type="ECO:0008006" key="4">
    <source>
        <dbReference type="Google" id="ProtNLM"/>
    </source>
</evidence>
<dbReference type="Proteomes" id="UP000077115">
    <property type="component" value="Unassembled WGS sequence"/>
</dbReference>
<dbReference type="Pfam" id="PF00071">
    <property type="entry name" value="Ras"/>
    <property type="match status" value="1"/>
</dbReference>
<dbReference type="GO" id="GO:0003924">
    <property type="term" value="F:GTPase activity"/>
    <property type="evidence" value="ECO:0007669"/>
    <property type="project" value="InterPro"/>
</dbReference>
<proteinExistence type="predicted"/>
<dbReference type="Gene3D" id="3.40.50.300">
    <property type="entry name" value="P-loop containing nucleotide triphosphate hydrolases"/>
    <property type="match status" value="1"/>
</dbReference>
<organism evidence="2 3">
    <name type="scientific">Batrachochytrium dendrobatidis (strain JEL423)</name>
    <dbReference type="NCBI Taxonomy" id="403673"/>
    <lineage>
        <taxon>Eukaryota</taxon>
        <taxon>Fungi</taxon>
        <taxon>Fungi incertae sedis</taxon>
        <taxon>Chytridiomycota</taxon>
        <taxon>Chytridiomycota incertae sedis</taxon>
        <taxon>Chytridiomycetes</taxon>
        <taxon>Rhizophydiales</taxon>
        <taxon>Rhizophydiales incertae sedis</taxon>
        <taxon>Batrachochytrium</taxon>
    </lineage>
</organism>
<dbReference type="InterPro" id="IPR005225">
    <property type="entry name" value="Small_GTP-bd"/>
</dbReference>
<accession>A0A177WUG8</accession>
<evidence type="ECO:0000313" key="2">
    <source>
        <dbReference type="EMBL" id="OAJ43070.1"/>
    </source>
</evidence>
<protein>
    <recommendedName>
        <fullName evidence="4">Small GTP-binding protein domain</fullName>
    </recommendedName>
</protein>
<name>A0A177WUG8_BATDL</name>
<gene>
    <name evidence="2" type="ORF">BDEG_26455</name>
</gene>
<dbReference type="PROSITE" id="PS51421">
    <property type="entry name" value="RAS"/>
    <property type="match status" value="1"/>
</dbReference>
<dbReference type="PANTHER" id="PTHR47978">
    <property type="match status" value="1"/>
</dbReference>
<dbReference type="OrthoDB" id="26525at2759"/>
<keyword evidence="1" id="KW-0547">Nucleotide-binding</keyword>